<comment type="caution">
    <text evidence="1">The sequence shown here is derived from an EMBL/GenBank/DDBJ whole genome shotgun (WGS) entry which is preliminary data.</text>
</comment>
<proteinExistence type="predicted"/>
<protein>
    <submittedName>
        <fullName evidence="1">Uncharacterized protein</fullName>
    </submittedName>
</protein>
<dbReference type="AlphaFoldDB" id="A0A917ZZU4"/>
<dbReference type="Proteomes" id="UP000641932">
    <property type="component" value="Unassembled WGS sequence"/>
</dbReference>
<organism evidence="1 2">
    <name type="scientific">Wenjunlia tyrosinilytica</name>
    <dbReference type="NCBI Taxonomy" id="1544741"/>
    <lineage>
        <taxon>Bacteria</taxon>
        <taxon>Bacillati</taxon>
        <taxon>Actinomycetota</taxon>
        <taxon>Actinomycetes</taxon>
        <taxon>Kitasatosporales</taxon>
        <taxon>Streptomycetaceae</taxon>
        <taxon>Wenjunlia</taxon>
    </lineage>
</organism>
<accession>A0A917ZZU4</accession>
<evidence type="ECO:0000313" key="2">
    <source>
        <dbReference type="Proteomes" id="UP000641932"/>
    </source>
</evidence>
<dbReference type="EMBL" id="BMMS01000074">
    <property type="protein sequence ID" value="GGP00970.1"/>
    <property type="molecule type" value="Genomic_DNA"/>
</dbReference>
<keyword evidence="2" id="KW-1185">Reference proteome</keyword>
<reference evidence="1" key="1">
    <citation type="journal article" date="2014" name="Int. J. Syst. Evol. Microbiol.">
        <title>Complete genome sequence of Corynebacterium casei LMG S-19264T (=DSM 44701T), isolated from a smear-ripened cheese.</title>
        <authorList>
            <consortium name="US DOE Joint Genome Institute (JGI-PGF)"/>
            <person name="Walter F."/>
            <person name="Albersmeier A."/>
            <person name="Kalinowski J."/>
            <person name="Ruckert C."/>
        </authorList>
    </citation>
    <scope>NUCLEOTIDE SEQUENCE</scope>
    <source>
        <strain evidence="1">CGMCC 4.7201</strain>
    </source>
</reference>
<name>A0A917ZZU4_9ACTN</name>
<sequence length="87" mass="8454">MADGDVPAYILGVGIVPIRGGVECAADLLDAAVADELVARARSEVEAESSGPGGAWGTAAGRSVDVQTDGRVAGSSVVVGQFAGLAA</sequence>
<gene>
    <name evidence="1" type="ORF">GCM10012280_70910</name>
</gene>
<evidence type="ECO:0000313" key="1">
    <source>
        <dbReference type="EMBL" id="GGP00970.1"/>
    </source>
</evidence>
<reference evidence="1" key="2">
    <citation type="submission" date="2020-09" db="EMBL/GenBank/DDBJ databases">
        <authorList>
            <person name="Sun Q."/>
            <person name="Zhou Y."/>
        </authorList>
    </citation>
    <scope>NUCLEOTIDE SEQUENCE</scope>
    <source>
        <strain evidence="1">CGMCC 4.7201</strain>
    </source>
</reference>